<dbReference type="InterPro" id="IPR038731">
    <property type="entry name" value="RgtA/B/C-like"/>
</dbReference>
<feature type="transmembrane region" description="Helical" evidence="8">
    <location>
        <begin position="397"/>
        <end position="414"/>
    </location>
</feature>
<evidence type="ECO:0000313" key="10">
    <source>
        <dbReference type="EMBL" id="SHI31918.1"/>
    </source>
</evidence>
<feature type="transmembrane region" description="Helical" evidence="8">
    <location>
        <begin position="198"/>
        <end position="215"/>
    </location>
</feature>
<feature type="transmembrane region" description="Helical" evidence="8">
    <location>
        <begin position="64"/>
        <end position="83"/>
    </location>
</feature>
<organism evidence="10 11">
    <name type="scientific">Clostridium intestinale DSM 6191</name>
    <dbReference type="NCBI Taxonomy" id="1121320"/>
    <lineage>
        <taxon>Bacteria</taxon>
        <taxon>Bacillati</taxon>
        <taxon>Bacillota</taxon>
        <taxon>Clostridia</taxon>
        <taxon>Eubacteriales</taxon>
        <taxon>Clostridiaceae</taxon>
        <taxon>Clostridium</taxon>
    </lineage>
</organism>
<dbReference type="PANTHER" id="PTHR33908">
    <property type="entry name" value="MANNOSYLTRANSFERASE YKCB-RELATED"/>
    <property type="match status" value="1"/>
</dbReference>
<keyword evidence="6 8" id="KW-1133">Transmembrane helix</keyword>
<dbReference type="AlphaFoldDB" id="A0A1M6A621"/>
<reference evidence="10 11" key="1">
    <citation type="submission" date="2016-11" db="EMBL/GenBank/DDBJ databases">
        <authorList>
            <person name="Jaros S."/>
            <person name="Januszkiewicz K."/>
            <person name="Wedrychowicz H."/>
        </authorList>
    </citation>
    <scope>NUCLEOTIDE SEQUENCE [LARGE SCALE GENOMIC DNA]</scope>
    <source>
        <strain evidence="10 11">DSM 6191</strain>
    </source>
</reference>
<dbReference type="GO" id="GO:0005886">
    <property type="term" value="C:plasma membrane"/>
    <property type="evidence" value="ECO:0007669"/>
    <property type="project" value="UniProtKB-SubCell"/>
</dbReference>
<protein>
    <submittedName>
        <fullName evidence="10">Dolichyl-phosphate-mannose-protein mannosyltransferase</fullName>
    </submittedName>
</protein>
<evidence type="ECO:0000256" key="8">
    <source>
        <dbReference type="SAM" id="Phobius"/>
    </source>
</evidence>
<dbReference type="RefSeq" id="WP_083553578.1">
    <property type="nucleotide sequence ID" value="NZ_FQXU01000012.1"/>
</dbReference>
<evidence type="ECO:0000256" key="5">
    <source>
        <dbReference type="ARBA" id="ARBA00022692"/>
    </source>
</evidence>
<dbReference type="Proteomes" id="UP000184241">
    <property type="component" value="Unassembled WGS sequence"/>
</dbReference>
<feature type="transmembrane region" description="Helical" evidence="8">
    <location>
        <begin position="173"/>
        <end position="192"/>
    </location>
</feature>
<gene>
    <name evidence="10" type="ORF">SAMN02745941_03626</name>
</gene>
<proteinExistence type="predicted"/>
<dbReference type="EMBL" id="FQXU01000012">
    <property type="protein sequence ID" value="SHI31918.1"/>
    <property type="molecule type" value="Genomic_DNA"/>
</dbReference>
<feature type="transmembrane region" description="Helical" evidence="8">
    <location>
        <begin position="263"/>
        <end position="284"/>
    </location>
</feature>
<evidence type="ECO:0000256" key="3">
    <source>
        <dbReference type="ARBA" id="ARBA00022676"/>
    </source>
</evidence>
<feature type="domain" description="Glycosyltransferase RgtA/B/C/D-like" evidence="9">
    <location>
        <begin position="133"/>
        <end position="278"/>
    </location>
</feature>
<evidence type="ECO:0000256" key="1">
    <source>
        <dbReference type="ARBA" id="ARBA00004651"/>
    </source>
</evidence>
<evidence type="ECO:0000256" key="6">
    <source>
        <dbReference type="ARBA" id="ARBA00022989"/>
    </source>
</evidence>
<comment type="subcellular location">
    <subcellularLocation>
        <location evidence="1">Cell membrane</location>
        <topology evidence="1">Multi-pass membrane protein</topology>
    </subcellularLocation>
</comment>
<evidence type="ECO:0000256" key="2">
    <source>
        <dbReference type="ARBA" id="ARBA00022475"/>
    </source>
</evidence>
<feature type="transmembrane region" description="Helical" evidence="8">
    <location>
        <begin position="128"/>
        <end position="161"/>
    </location>
</feature>
<evidence type="ECO:0000313" key="11">
    <source>
        <dbReference type="Proteomes" id="UP000184241"/>
    </source>
</evidence>
<name>A0A1M6A621_9CLOT</name>
<dbReference type="Pfam" id="PF13231">
    <property type="entry name" value="PMT_2"/>
    <property type="match status" value="1"/>
</dbReference>
<dbReference type="GO" id="GO:0016763">
    <property type="term" value="F:pentosyltransferase activity"/>
    <property type="evidence" value="ECO:0007669"/>
    <property type="project" value="TreeGrafter"/>
</dbReference>
<feature type="transmembrane region" description="Helical" evidence="8">
    <location>
        <begin position="222"/>
        <end position="251"/>
    </location>
</feature>
<feature type="transmembrane region" description="Helical" evidence="8">
    <location>
        <begin position="426"/>
        <end position="443"/>
    </location>
</feature>
<keyword evidence="4 10" id="KW-0808">Transferase</keyword>
<evidence type="ECO:0000259" key="9">
    <source>
        <dbReference type="Pfam" id="PF13231"/>
    </source>
</evidence>
<dbReference type="InterPro" id="IPR050297">
    <property type="entry name" value="LipidA_mod_glycosyltrf_83"/>
</dbReference>
<evidence type="ECO:0000256" key="7">
    <source>
        <dbReference type="ARBA" id="ARBA00023136"/>
    </source>
</evidence>
<feature type="transmembrane region" description="Helical" evidence="8">
    <location>
        <begin position="38"/>
        <end position="57"/>
    </location>
</feature>
<dbReference type="GO" id="GO:0009103">
    <property type="term" value="P:lipopolysaccharide biosynthetic process"/>
    <property type="evidence" value="ECO:0007669"/>
    <property type="project" value="UniProtKB-ARBA"/>
</dbReference>
<keyword evidence="2" id="KW-1003">Cell membrane</keyword>
<keyword evidence="3 10" id="KW-0328">Glycosyltransferase</keyword>
<accession>A0A1M6A621</accession>
<sequence length="484" mass="55892">MDKIFSNLINKCLKVLMCLTLIVVAGSFLVYWIKYESLNLKILIVFSITTSLFLISVKKGFNNRVMVVGLIIFAFLLRLLWVLSIDSLPTSDFQGMYERSELFLKGEYYIFKGDNYYARFPHLTIPVLYYAFIMYISPIPLVTLKLINVISSTIGVFICYLIGKEVFNSYKKAICVGYVSAIYPATISYTATYCPENIAITFYLLSLYLFILVMKDKKSKKYLLLSGLVLFLGNLFRMVASVVIIAYLIYIVIYFKKQIKDRLVAGVCILLSFIIPLIIISNILKYKGITEYDLWKGSESNWTSILKGSNMNSFGRWNEEDAKLVDSYNGDYYKTEEAAKAIVQKRYTKVPLIKLIGFFIVKYTFQWREGDFGGVYWSQYRVGNNGIILDLEENGQVYIQLVYLVLNILTYIGLYNKKQHLNNPIINIFYIIYCGYGLLYLITESQDRYSFIVSWLFVILAFTAFNEEVGEDEKFNNNSSSNVL</sequence>
<keyword evidence="7 8" id="KW-0472">Membrane</keyword>
<feature type="transmembrane region" description="Helical" evidence="8">
    <location>
        <begin position="12"/>
        <end position="32"/>
    </location>
</feature>
<dbReference type="PANTHER" id="PTHR33908:SF11">
    <property type="entry name" value="MEMBRANE PROTEIN"/>
    <property type="match status" value="1"/>
</dbReference>
<feature type="transmembrane region" description="Helical" evidence="8">
    <location>
        <begin position="449"/>
        <end position="465"/>
    </location>
</feature>
<keyword evidence="5 8" id="KW-0812">Transmembrane</keyword>
<evidence type="ECO:0000256" key="4">
    <source>
        <dbReference type="ARBA" id="ARBA00022679"/>
    </source>
</evidence>